<dbReference type="Gene3D" id="3.30.70.2050">
    <property type="match status" value="1"/>
</dbReference>
<dbReference type="SUPFAM" id="SSF160387">
    <property type="entry name" value="NosL/MerB-like"/>
    <property type="match status" value="1"/>
</dbReference>
<dbReference type="EMBL" id="JASCQO010000041">
    <property type="protein sequence ID" value="MDI5935209.1"/>
    <property type="molecule type" value="Genomic_DNA"/>
</dbReference>
<evidence type="ECO:0000313" key="2">
    <source>
        <dbReference type="Proteomes" id="UP001244242"/>
    </source>
</evidence>
<proteinExistence type="predicted"/>
<accession>A0ABT6VNW8</accession>
<evidence type="ECO:0000313" key="1">
    <source>
        <dbReference type="EMBL" id="MDI5935209.1"/>
    </source>
</evidence>
<dbReference type="PANTHER" id="PTHR41247">
    <property type="entry name" value="HTH-TYPE TRANSCRIPTIONAL REPRESSOR YCNK"/>
    <property type="match status" value="1"/>
</dbReference>
<dbReference type="Pfam" id="PF05573">
    <property type="entry name" value="NosL"/>
    <property type="match status" value="1"/>
</dbReference>
<gene>
    <name evidence="1" type="ORF">QLQ84_15550</name>
</gene>
<dbReference type="RefSeq" id="WP_282722656.1">
    <property type="nucleotide sequence ID" value="NZ_JASCQO010000041.1"/>
</dbReference>
<keyword evidence="2" id="KW-1185">Reference proteome</keyword>
<dbReference type="Proteomes" id="UP001244242">
    <property type="component" value="Unassembled WGS sequence"/>
</dbReference>
<dbReference type="PROSITE" id="PS51257">
    <property type="entry name" value="PROKAR_LIPOPROTEIN"/>
    <property type="match status" value="1"/>
</dbReference>
<comment type="caution">
    <text evidence="1">The sequence shown here is derived from an EMBL/GenBank/DDBJ whole genome shotgun (WGS) entry which is preliminary data.</text>
</comment>
<sequence>MIRPFPAAALLVLSLLLTGCGSEPDGNPLAAAQPIGDGDSCHVCGMLIEAFPGPKGQAYLDRDTVPRKFCSTTELFAFLLQPENEARLSHAYVHDVAAAPWGTPDDEAFIPAGEAWYVVEHERRGSMGHTLASFRERRHAEAFRDTHGGRVLAFEEIDLALLADLGGRALPEMSGHGRH</sequence>
<reference evidence="1 2" key="1">
    <citation type="submission" date="2023-04" db="EMBL/GenBank/DDBJ databases">
        <title>Halomonas strains isolated from rhizosphere soil.</title>
        <authorList>
            <person name="Xu L."/>
            <person name="Sun J.-Q."/>
        </authorList>
    </citation>
    <scope>NUCLEOTIDE SEQUENCE [LARGE SCALE GENOMIC DNA]</scope>
    <source>
        <strain evidence="1 2">LN1S58</strain>
    </source>
</reference>
<name>A0ABT6VNW8_9GAMM</name>
<dbReference type="PANTHER" id="PTHR41247:SF1">
    <property type="entry name" value="HTH-TYPE TRANSCRIPTIONAL REPRESSOR YCNK"/>
    <property type="match status" value="1"/>
</dbReference>
<dbReference type="Gene3D" id="3.30.70.2060">
    <property type="match status" value="1"/>
</dbReference>
<dbReference type="InterPro" id="IPR008719">
    <property type="entry name" value="N2O_reductase_NosL"/>
</dbReference>
<protein>
    <submittedName>
        <fullName evidence="1">Nitrous oxide reductase accessory protein NosL</fullName>
    </submittedName>
</protein>
<organism evidence="1 2">
    <name type="scientific">Halomonas kalidii</name>
    <dbReference type="NCBI Taxonomy" id="3043293"/>
    <lineage>
        <taxon>Bacteria</taxon>
        <taxon>Pseudomonadati</taxon>
        <taxon>Pseudomonadota</taxon>
        <taxon>Gammaproteobacteria</taxon>
        <taxon>Oceanospirillales</taxon>
        <taxon>Halomonadaceae</taxon>
        <taxon>Halomonas</taxon>
    </lineage>
</organism>